<keyword evidence="4 8" id="KW-0406">Ion transport</keyword>
<dbReference type="InterPro" id="IPR020781">
    <property type="entry name" value="ATPase_OSCP/d_CS"/>
</dbReference>
<dbReference type="SUPFAM" id="SSF47928">
    <property type="entry name" value="N-terminal domain of the delta subunit of the F1F0-ATP synthase"/>
    <property type="match status" value="1"/>
</dbReference>
<accession>A0A8J7P9G0</accession>
<evidence type="ECO:0000256" key="3">
    <source>
        <dbReference type="ARBA" id="ARBA00022781"/>
    </source>
</evidence>
<evidence type="ECO:0000256" key="4">
    <source>
        <dbReference type="ARBA" id="ARBA00023065"/>
    </source>
</evidence>
<dbReference type="GO" id="GO:0046933">
    <property type="term" value="F:proton-transporting ATP synthase activity, rotational mechanism"/>
    <property type="evidence" value="ECO:0007669"/>
    <property type="project" value="UniProtKB-UniRule"/>
</dbReference>
<evidence type="ECO:0000313" key="10">
    <source>
        <dbReference type="Proteomes" id="UP000664277"/>
    </source>
</evidence>
<dbReference type="Proteomes" id="UP000664277">
    <property type="component" value="Unassembled WGS sequence"/>
</dbReference>
<comment type="caution">
    <text evidence="9">The sequence shown here is derived from an EMBL/GenBank/DDBJ whole genome shotgun (WGS) entry which is preliminary data.</text>
</comment>
<comment type="function">
    <text evidence="8">F(1)F(0) ATP synthase produces ATP from ADP in the presence of a proton or sodium gradient. F-type ATPases consist of two structural domains, F(1) containing the extramembraneous catalytic core and F(0) containing the membrane proton channel, linked together by a central stalk and a peripheral stalk. During catalysis, ATP synthesis in the catalytic domain of F(1) is coupled via a rotary mechanism of the central stalk subunits to proton translocation.</text>
</comment>
<keyword evidence="2 8" id="KW-0813">Transport</keyword>
<dbReference type="EMBL" id="JAFLCK010000005">
    <property type="protein sequence ID" value="MBN8659767.1"/>
    <property type="molecule type" value="Genomic_DNA"/>
</dbReference>
<dbReference type="NCBIfam" id="TIGR01145">
    <property type="entry name" value="ATP_synt_delta"/>
    <property type="match status" value="1"/>
</dbReference>
<evidence type="ECO:0000256" key="1">
    <source>
        <dbReference type="ARBA" id="ARBA00004370"/>
    </source>
</evidence>
<keyword evidence="5 8" id="KW-0472">Membrane</keyword>
<keyword evidence="7 8" id="KW-0066">ATP synthesis</keyword>
<dbReference type="Gene3D" id="1.10.520.20">
    <property type="entry name" value="N-terminal domain of the delta subunit of the F1F0-ATP synthase"/>
    <property type="match status" value="1"/>
</dbReference>
<sequence>MNTELQGIAAQYSEAVLDLAEKANEADKVLAEIKLVNEVIGSDRDMTVVLNHPSISSEEKKKFLSSLFSGKLSELTGTLLNLLADKRRLDILPFIESSYRGLLNKRKNILTASLSCAEPLGDAAIANIKAQLTEHLGKKLELEVKVDSSLIGGVVLKIGDQVIDGSLKGKLKTIEKALLSV</sequence>
<dbReference type="AlphaFoldDB" id="A0A8J7P9G0"/>
<protein>
    <recommendedName>
        <fullName evidence="8">ATP synthase subunit delta</fullName>
    </recommendedName>
    <alternativeName>
        <fullName evidence="8">ATP synthase F(1) sector subunit delta</fullName>
    </alternativeName>
    <alternativeName>
        <fullName evidence="8">F-type ATPase subunit delta</fullName>
        <shortName evidence="8">F-ATPase subunit delta</shortName>
    </alternativeName>
</protein>
<proteinExistence type="inferred from homology"/>
<comment type="similarity">
    <text evidence="8">Belongs to the ATPase delta chain family.</text>
</comment>
<evidence type="ECO:0000256" key="7">
    <source>
        <dbReference type="ARBA" id="ARBA00023310"/>
    </source>
</evidence>
<evidence type="ECO:0000256" key="2">
    <source>
        <dbReference type="ARBA" id="ARBA00022448"/>
    </source>
</evidence>
<name>A0A8J7P9G0_9BACT</name>
<evidence type="ECO:0000313" key="9">
    <source>
        <dbReference type="EMBL" id="MBN8659767.1"/>
    </source>
</evidence>
<evidence type="ECO:0000256" key="6">
    <source>
        <dbReference type="ARBA" id="ARBA00023196"/>
    </source>
</evidence>
<reference evidence="9" key="1">
    <citation type="submission" date="2021-02" db="EMBL/GenBank/DDBJ databases">
        <title>Genome-Resolved Metagenomics of a Microbial Community Performing Photosynthetic Biological Nutrient Removal.</title>
        <authorList>
            <person name="Mcdaniel E.A."/>
        </authorList>
    </citation>
    <scope>NUCLEOTIDE SEQUENCE</scope>
    <source>
        <strain evidence="9">UWPOB_OBS1</strain>
    </source>
</reference>
<dbReference type="PANTHER" id="PTHR11910">
    <property type="entry name" value="ATP SYNTHASE DELTA CHAIN"/>
    <property type="match status" value="1"/>
</dbReference>
<dbReference type="GO" id="GO:0045259">
    <property type="term" value="C:proton-transporting ATP synthase complex"/>
    <property type="evidence" value="ECO:0007669"/>
    <property type="project" value="UniProtKB-KW"/>
</dbReference>
<evidence type="ECO:0000256" key="8">
    <source>
        <dbReference type="HAMAP-Rule" id="MF_01416"/>
    </source>
</evidence>
<keyword evidence="6 8" id="KW-0139">CF(1)</keyword>
<dbReference type="GO" id="GO:0005886">
    <property type="term" value="C:plasma membrane"/>
    <property type="evidence" value="ECO:0007669"/>
    <property type="project" value="UniProtKB-SubCell"/>
</dbReference>
<evidence type="ECO:0000256" key="5">
    <source>
        <dbReference type="ARBA" id="ARBA00023136"/>
    </source>
</evidence>
<dbReference type="PROSITE" id="PS00389">
    <property type="entry name" value="ATPASE_DELTA"/>
    <property type="match status" value="1"/>
</dbReference>
<dbReference type="NCBIfam" id="NF004402">
    <property type="entry name" value="PRK05758.2-2"/>
    <property type="match status" value="1"/>
</dbReference>
<organism evidence="9 10">
    <name type="scientific">Candidatus Obscuribacter phosphatis</name>
    <dbReference type="NCBI Taxonomy" id="1906157"/>
    <lineage>
        <taxon>Bacteria</taxon>
        <taxon>Bacillati</taxon>
        <taxon>Candidatus Melainabacteria</taxon>
        <taxon>Candidatus Obscuribacterales</taxon>
        <taxon>Candidatus Obscuribacteraceae</taxon>
        <taxon>Candidatus Obscuribacter</taxon>
    </lineage>
</organism>
<gene>
    <name evidence="8 9" type="primary">atpH</name>
    <name evidence="9" type="ORF">J0M35_05355</name>
</gene>
<dbReference type="InterPro" id="IPR026015">
    <property type="entry name" value="ATP_synth_OSCP/delta_N_sf"/>
</dbReference>
<dbReference type="PRINTS" id="PR00125">
    <property type="entry name" value="ATPASEDELTA"/>
</dbReference>
<dbReference type="InterPro" id="IPR000711">
    <property type="entry name" value="ATPase_OSCP/dsu"/>
</dbReference>
<comment type="function">
    <text evidence="8">This protein is part of the stalk that links CF(0) to CF(1). It either transmits conformational changes from CF(0) to CF(1) or is implicated in proton conduction.</text>
</comment>
<keyword evidence="8" id="KW-1003">Cell membrane</keyword>
<keyword evidence="3 8" id="KW-0375">Hydrogen ion transport</keyword>
<dbReference type="HAMAP" id="MF_01416">
    <property type="entry name" value="ATP_synth_delta_bact"/>
    <property type="match status" value="1"/>
</dbReference>
<comment type="subcellular location">
    <subcellularLocation>
        <location evidence="8">Cell membrane</location>
        <topology evidence="8">Peripheral membrane protein</topology>
    </subcellularLocation>
    <subcellularLocation>
        <location evidence="1">Membrane</location>
    </subcellularLocation>
</comment>
<dbReference type="Pfam" id="PF00213">
    <property type="entry name" value="OSCP"/>
    <property type="match status" value="1"/>
</dbReference>